<evidence type="ECO:0000256" key="4">
    <source>
        <dbReference type="ARBA" id="ARBA00022679"/>
    </source>
</evidence>
<accession>A0ABQ4T5U2</accession>
<feature type="binding site" evidence="7">
    <location>
        <position position="32"/>
    </location>
    <ligand>
        <name>3-phosphoshikimate</name>
        <dbReference type="ChEBI" id="CHEBI:145989"/>
    </ligand>
</feature>
<feature type="binding site" evidence="7">
    <location>
        <position position="128"/>
    </location>
    <ligand>
        <name>phosphoenolpyruvate</name>
        <dbReference type="ChEBI" id="CHEBI:58702"/>
    </ligand>
</feature>
<evidence type="ECO:0000256" key="1">
    <source>
        <dbReference type="ARBA" id="ARBA00004811"/>
    </source>
</evidence>
<evidence type="ECO:0000256" key="2">
    <source>
        <dbReference type="ARBA" id="ARBA00009948"/>
    </source>
</evidence>
<evidence type="ECO:0000256" key="3">
    <source>
        <dbReference type="ARBA" id="ARBA00022605"/>
    </source>
</evidence>
<dbReference type="EMBL" id="BPQV01000002">
    <property type="protein sequence ID" value="GJE25809.1"/>
    <property type="molecule type" value="Genomic_DNA"/>
</dbReference>
<evidence type="ECO:0000259" key="9">
    <source>
        <dbReference type="Pfam" id="PF00275"/>
    </source>
</evidence>
<feature type="binding site" evidence="7">
    <location>
        <position position="176"/>
    </location>
    <ligand>
        <name>3-phosphoshikimate</name>
        <dbReference type="ChEBI" id="CHEBI:145989"/>
    </ligand>
</feature>
<dbReference type="NCBIfam" id="TIGR01356">
    <property type="entry name" value="aroA"/>
    <property type="match status" value="1"/>
</dbReference>
<keyword evidence="7" id="KW-0963">Cytoplasm</keyword>
<name>A0ABQ4T5U2_METOR</name>
<feature type="binding site" evidence="7">
    <location>
        <position position="356"/>
    </location>
    <ligand>
        <name>3-phosphoshikimate</name>
        <dbReference type="ChEBI" id="CHEBI:145989"/>
    </ligand>
</feature>
<dbReference type="EC" id="2.5.1.19" evidence="7"/>
<gene>
    <name evidence="7 10" type="primary">aroA</name>
    <name evidence="10" type="ORF">LKMONMHP_0652</name>
</gene>
<feature type="binding site" evidence="7">
    <location>
        <position position="100"/>
    </location>
    <ligand>
        <name>phosphoenolpyruvate</name>
        <dbReference type="ChEBI" id="CHEBI:58702"/>
    </ligand>
</feature>
<dbReference type="PROSITE" id="PS00104">
    <property type="entry name" value="EPSP_SYNTHASE_1"/>
    <property type="match status" value="1"/>
</dbReference>
<dbReference type="SUPFAM" id="SSF55205">
    <property type="entry name" value="EPT/RTPC-like"/>
    <property type="match status" value="1"/>
</dbReference>
<feature type="active site" description="Proton acceptor" evidence="7">
    <location>
        <position position="329"/>
    </location>
</feature>
<feature type="binding site" evidence="7">
    <location>
        <position position="360"/>
    </location>
    <ligand>
        <name>phosphoenolpyruvate</name>
        <dbReference type="ChEBI" id="CHEBI:58702"/>
    </ligand>
</feature>
<evidence type="ECO:0000313" key="10">
    <source>
        <dbReference type="EMBL" id="GJE25809.1"/>
    </source>
</evidence>
<comment type="similarity">
    <text evidence="2 7">Belongs to the EPSP synthase family.</text>
</comment>
<comment type="caution">
    <text evidence="10">The sequence shown here is derived from an EMBL/GenBank/DDBJ whole genome shotgun (WGS) entry which is preliminary data.</text>
</comment>
<feature type="binding site" evidence="7">
    <location>
        <position position="329"/>
    </location>
    <ligand>
        <name>3-phosphoshikimate</name>
        <dbReference type="ChEBI" id="CHEBI:145989"/>
    </ligand>
</feature>
<dbReference type="CDD" id="cd01556">
    <property type="entry name" value="EPSP_synthase"/>
    <property type="match status" value="1"/>
</dbReference>
<feature type="binding site" evidence="7">
    <location>
        <position position="27"/>
    </location>
    <ligand>
        <name>3-phosphoshikimate</name>
        <dbReference type="ChEBI" id="CHEBI:145989"/>
    </ligand>
</feature>
<organism evidence="10 11">
    <name type="scientific">Methylobacterium organophilum</name>
    <dbReference type="NCBI Taxonomy" id="410"/>
    <lineage>
        <taxon>Bacteria</taxon>
        <taxon>Pseudomonadati</taxon>
        <taxon>Pseudomonadota</taxon>
        <taxon>Alphaproteobacteria</taxon>
        <taxon>Hyphomicrobiales</taxon>
        <taxon>Methylobacteriaceae</taxon>
        <taxon>Methylobacterium</taxon>
    </lineage>
</organism>
<keyword evidence="5 7" id="KW-0057">Aromatic amino acid biosynthesis</keyword>
<comment type="catalytic activity">
    <reaction evidence="6">
        <text>3-phosphoshikimate + phosphoenolpyruvate = 5-O-(1-carboxyvinyl)-3-phosphoshikimate + phosphate</text>
        <dbReference type="Rhea" id="RHEA:21256"/>
        <dbReference type="ChEBI" id="CHEBI:43474"/>
        <dbReference type="ChEBI" id="CHEBI:57701"/>
        <dbReference type="ChEBI" id="CHEBI:58702"/>
        <dbReference type="ChEBI" id="CHEBI:145989"/>
        <dbReference type="EC" id="2.5.1.19"/>
    </reaction>
    <physiologicalReaction direction="left-to-right" evidence="6">
        <dbReference type="Rhea" id="RHEA:21257"/>
    </physiologicalReaction>
</comment>
<sequence>MSHAPAQSLTAAPGHPLRGSLRPPGDKSISHRAMILGLLAIGETRVEGLLEGDDVLRTAAAAKALGATVERLGEGRWRVAGVGIGGLSDPAEVLDFGNAGTGSRLMMGVVGGQPVTATFDGDASLRKRPMRRILDPILRMGAQVVSEAEGGRVPLTLRGPREAIPITYESPVASAQIKSAVLLAGLNAPGTTTLIEAAASRDHTERMLRLFGATVAVTPHGPGGHGRSIALTGQPTLRGTAVVVPADPSSAAFPLVAALIVPGSEVTIEGVMMNPLRTGLITTLIEMGGEIERLNEREEGGETVADLRVRASRLKGVDVPAERAPSMIDEYPILAVAAAFAEGETRMNGLHELRVKESDRLAAVAAGLAANGVRHAIAGDDLIVTGDGTAPRGGGTVETHLDHRIAMSFLVMGLAARDAVTVDDGAMIATSFPSFRPTMQALGAAIGG</sequence>
<comment type="subcellular location">
    <subcellularLocation>
        <location evidence="7">Cytoplasm</location>
    </subcellularLocation>
</comment>
<feature type="binding site" evidence="7">
    <location>
        <position position="28"/>
    </location>
    <ligand>
        <name>3-phosphoshikimate</name>
        <dbReference type="ChEBI" id="CHEBI:145989"/>
    </ligand>
</feature>
<feature type="binding site" evidence="7">
    <location>
        <position position="404"/>
    </location>
    <ligand>
        <name>phosphoenolpyruvate</name>
        <dbReference type="ChEBI" id="CHEBI:58702"/>
    </ligand>
</feature>
<dbReference type="RefSeq" id="WP_238309778.1">
    <property type="nucleotide sequence ID" value="NZ_BPQV01000002.1"/>
</dbReference>
<dbReference type="InterPro" id="IPR023193">
    <property type="entry name" value="EPSP_synthase_CS"/>
</dbReference>
<feature type="domain" description="Enolpyruvate transferase" evidence="9">
    <location>
        <begin position="13"/>
        <end position="438"/>
    </location>
</feature>
<feature type="compositionally biased region" description="Polar residues" evidence="8">
    <location>
        <begin position="1"/>
        <end position="10"/>
    </location>
</feature>
<dbReference type="InterPro" id="IPR013792">
    <property type="entry name" value="RNA3'P_cycl/enolpyr_Trfase_a/b"/>
</dbReference>
<dbReference type="PROSITE" id="PS00885">
    <property type="entry name" value="EPSP_SYNTHASE_2"/>
    <property type="match status" value="1"/>
</dbReference>
<dbReference type="InterPro" id="IPR001986">
    <property type="entry name" value="Enolpyruvate_Tfrase_dom"/>
</dbReference>
<proteinExistence type="inferred from homology"/>
<dbReference type="PIRSF" id="PIRSF000505">
    <property type="entry name" value="EPSPS"/>
    <property type="match status" value="1"/>
</dbReference>
<dbReference type="Gene3D" id="3.65.10.10">
    <property type="entry name" value="Enolpyruvate transferase domain"/>
    <property type="match status" value="2"/>
</dbReference>
<keyword evidence="11" id="KW-1185">Reference proteome</keyword>
<evidence type="ECO:0000256" key="5">
    <source>
        <dbReference type="ARBA" id="ARBA00023141"/>
    </source>
</evidence>
<evidence type="ECO:0000256" key="6">
    <source>
        <dbReference type="ARBA" id="ARBA00044633"/>
    </source>
</evidence>
<feature type="binding site" evidence="7">
    <location>
        <position position="176"/>
    </location>
    <ligand>
        <name>phosphoenolpyruvate</name>
        <dbReference type="ChEBI" id="CHEBI:58702"/>
    </ligand>
</feature>
<keyword evidence="3 7" id="KW-0028">Amino-acid biosynthesis</keyword>
<dbReference type="Proteomes" id="UP001055156">
    <property type="component" value="Unassembled WGS sequence"/>
</dbReference>
<dbReference type="InterPro" id="IPR036968">
    <property type="entry name" value="Enolpyruvate_Tfrase_sf"/>
</dbReference>
<dbReference type="InterPro" id="IPR006264">
    <property type="entry name" value="EPSP_synthase"/>
</dbReference>
<dbReference type="PANTHER" id="PTHR21090:SF5">
    <property type="entry name" value="PENTAFUNCTIONAL AROM POLYPEPTIDE"/>
    <property type="match status" value="1"/>
</dbReference>
<dbReference type="PANTHER" id="PTHR21090">
    <property type="entry name" value="AROM/DEHYDROQUINATE SYNTHASE"/>
    <property type="match status" value="1"/>
</dbReference>
<comment type="function">
    <text evidence="7">Catalyzes the transfer of the enolpyruvyl moiety of phosphoenolpyruvate (PEP) to the 5-hydroxyl of shikimate-3-phosphate (S3P) to produce enolpyruvyl shikimate-3-phosphate and inorganic phosphate.</text>
</comment>
<comment type="pathway">
    <text evidence="1 7">Metabolic intermediate biosynthesis; chorismate biosynthesis; chorismate from D-erythrose 4-phosphate and phosphoenolpyruvate: step 6/7.</text>
</comment>
<dbReference type="Pfam" id="PF00275">
    <property type="entry name" value="EPSP_synthase"/>
    <property type="match status" value="1"/>
</dbReference>
<evidence type="ECO:0000256" key="7">
    <source>
        <dbReference type="HAMAP-Rule" id="MF_00210"/>
    </source>
</evidence>
<comment type="subunit">
    <text evidence="7">Monomer.</text>
</comment>
<keyword evidence="4 7" id="KW-0808">Transferase</keyword>
<dbReference type="HAMAP" id="MF_00210">
    <property type="entry name" value="EPSP_synth"/>
    <property type="match status" value="1"/>
</dbReference>
<evidence type="ECO:0000256" key="8">
    <source>
        <dbReference type="SAM" id="MobiDB-lite"/>
    </source>
</evidence>
<protein>
    <recommendedName>
        <fullName evidence="7">3-phosphoshikimate 1-carboxyvinyltransferase</fullName>
        <ecNumber evidence="7">2.5.1.19</ecNumber>
    </recommendedName>
    <alternativeName>
        <fullName evidence="7">5-enolpyruvylshikimate-3-phosphate synthase</fullName>
        <shortName evidence="7">EPSP synthase</shortName>
        <shortName evidence="7">EPSPS</shortName>
    </alternativeName>
</protein>
<feature type="region of interest" description="Disordered" evidence="8">
    <location>
        <begin position="1"/>
        <end position="26"/>
    </location>
</feature>
<comment type="caution">
    <text evidence="7">Lacks conserved residue(s) required for the propagation of feature annotation.</text>
</comment>
<feature type="binding site" evidence="7">
    <location>
        <position position="174"/>
    </location>
    <ligand>
        <name>3-phosphoshikimate</name>
        <dbReference type="ChEBI" id="CHEBI:145989"/>
    </ligand>
</feature>
<evidence type="ECO:0000313" key="11">
    <source>
        <dbReference type="Proteomes" id="UP001055156"/>
    </source>
</evidence>
<reference evidence="10" key="1">
    <citation type="journal article" date="2021" name="Front. Microbiol.">
        <title>Comprehensive Comparative Genomics and Phenotyping of Methylobacterium Species.</title>
        <authorList>
            <person name="Alessa O."/>
            <person name="Ogura Y."/>
            <person name="Fujitani Y."/>
            <person name="Takami H."/>
            <person name="Hayashi T."/>
            <person name="Sahin N."/>
            <person name="Tani A."/>
        </authorList>
    </citation>
    <scope>NUCLEOTIDE SEQUENCE</scope>
    <source>
        <strain evidence="10">NBRC 15689</strain>
    </source>
</reference>
<reference evidence="10" key="2">
    <citation type="submission" date="2021-08" db="EMBL/GenBank/DDBJ databases">
        <authorList>
            <person name="Tani A."/>
            <person name="Ola A."/>
            <person name="Ogura Y."/>
            <person name="Katsura K."/>
            <person name="Hayashi T."/>
        </authorList>
    </citation>
    <scope>NUCLEOTIDE SEQUENCE</scope>
    <source>
        <strain evidence="10">NBRC 15689</strain>
    </source>
</reference>
<feature type="binding site" evidence="7">
    <location>
        <position position="27"/>
    </location>
    <ligand>
        <name>phosphoenolpyruvate</name>
        <dbReference type="ChEBI" id="CHEBI:58702"/>
    </ligand>
</feature>